<feature type="non-terminal residue" evidence="2">
    <location>
        <position position="293"/>
    </location>
</feature>
<accession>A0A382H6X6</accession>
<protein>
    <recommendedName>
        <fullName evidence="1">LTD domain-containing protein</fullName>
    </recommendedName>
</protein>
<dbReference type="Pfam" id="PF00932">
    <property type="entry name" value="LTD"/>
    <property type="match status" value="1"/>
</dbReference>
<evidence type="ECO:0000313" key="2">
    <source>
        <dbReference type="EMBL" id="SVB82929.1"/>
    </source>
</evidence>
<name>A0A382H6X6_9ZZZZ</name>
<feature type="domain" description="LTD" evidence="1">
    <location>
        <begin position="6"/>
        <end position="132"/>
    </location>
</feature>
<dbReference type="EMBL" id="UINC01059476">
    <property type="protein sequence ID" value="SVB82929.1"/>
    <property type="molecule type" value="Genomic_DNA"/>
</dbReference>
<dbReference type="SUPFAM" id="SSF74853">
    <property type="entry name" value="Lamin A/C globular tail domain"/>
    <property type="match status" value="1"/>
</dbReference>
<proteinExistence type="predicted"/>
<reference evidence="2" key="1">
    <citation type="submission" date="2018-05" db="EMBL/GenBank/DDBJ databases">
        <authorList>
            <person name="Lanie J.A."/>
            <person name="Ng W.-L."/>
            <person name="Kazmierczak K.M."/>
            <person name="Andrzejewski T.M."/>
            <person name="Davidsen T.M."/>
            <person name="Wayne K.J."/>
            <person name="Tettelin H."/>
            <person name="Glass J.I."/>
            <person name="Rusch D."/>
            <person name="Podicherti R."/>
            <person name="Tsui H.-C.T."/>
            <person name="Winkler M.E."/>
        </authorList>
    </citation>
    <scope>NUCLEOTIDE SEQUENCE</scope>
</reference>
<dbReference type="Gene3D" id="2.60.40.1260">
    <property type="entry name" value="Lamin Tail domain"/>
    <property type="match status" value="1"/>
</dbReference>
<gene>
    <name evidence="2" type="ORF">METZ01_LOCUS235783</name>
</gene>
<evidence type="ECO:0000259" key="1">
    <source>
        <dbReference type="PROSITE" id="PS51841"/>
    </source>
</evidence>
<sequence length="293" mass="31620">MLTGSALMLAQASSVSAADPFISEVMSANDTTLRDSFSNSPDWIEIYNPNDQPFSLADWSLTDDPQDLQKWTFPKISIDGRQFLVIFASGENKTELDGELHTGFRLARDGEYLGLVKPDGTIASEFKPELPALESDQSYGISMMGDGETFLPVDPTNKVFLSSPTPGSINTGGAVGKAGEPIFSLPAGTFVTSFELELSSARANEEVRYTLNGSMPTSESTLYTEPVAIESSVMVRARCFREDSIPGSTVSNGYLKLAGNLHDFSSNLPVVVVQDFKDGNILPDPDIPRGTLL</sequence>
<dbReference type="PROSITE" id="PS51841">
    <property type="entry name" value="LTD"/>
    <property type="match status" value="1"/>
</dbReference>
<dbReference type="InterPro" id="IPR001322">
    <property type="entry name" value="Lamin_tail_dom"/>
</dbReference>
<organism evidence="2">
    <name type="scientific">marine metagenome</name>
    <dbReference type="NCBI Taxonomy" id="408172"/>
    <lineage>
        <taxon>unclassified sequences</taxon>
        <taxon>metagenomes</taxon>
        <taxon>ecological metagenomes</taxon>
    </lineage>
</organism>
<dbReference type="InterPro" id="IPR059177">
    <property type="entry name" value="GH29D-like_dom"/>
</dbReference>
<dbReference type="InterPro" id="IPR036415">
    <property type="entry name" value="Lamin_tail_dom_sf"/>
</dbReference>
<dbReference type="AlphaFoldDB" id="A0A382H6X6"/>
<dbReference type="Pfam" id="PF13290">
    <property type="entry name" value="CHB_HEX_C_1"/>
    <property type="match status" value="1"/>
</dbReference>